<sequence length="160" mass="17646">MMPQPIRRILVATDFSEYSRRAMEYALSLAERMGASIDVLHVWEPPQHLESESLVMVPGEPGTPLESIGLAQAERLLHAWSERYHSSTVPFQVHLERGPAADTIVHFANSGYDLVVMGTHGRTGLARLFMGSIAQKVVARATCPVLTVHGMEEQEAQPMG</sequence>
<dbReference type="EMBL" id="JAPNKA010000001">
    <property type="protein sequence ID" value="MCY1081000.1"/>
    <property type="molecule type" value="Genomic_DNA"/>
</dbReference>
<dbReference type="RefSeq" id="WP_267539618.1">
    <property type="nucleotide sequence ID" value="NZ_JAPNKA010000001.1"/>
</dbReference>
<evidence type="ECO:0000259" key="2">
    <source>
        <dbReference type="Pfam" id="PF00582"/>
    </source>
</evidence>
<feature type="domain" description="UspA" evidence="2">
    <location>
        <begin position="6"/>
        <end position="149"/>
    </location>
</feature>
<dbReference type="Proteomes" id="UP001207654">
    <property type="component" value="Unassembled WGS sequence"/>
</dbReference>
<dbReference type="Gene3D" id="3.40.50.620">
    <property type="entry name" value="HUPs"/>
    <property type="match status" value="1"/>
</dbReference>
<accession>A0ABT4AH43</accession>
<comment type="similarity">
    <text evidence="1">Belongs to the universal stress protein A family.</text>
</comment>
<evidence type="ECO:0000256" key="1">
    <source>
        <dbReference type="ARBA" id="ARBA00008791"/>
    </source>
</evidence>
<dbReference type="InterPro" id="IPR014729">
    <property type="entry name" value="Rossmann-like_a/b/a_fold"/>
</dbReference>
<proteinExistence type="inferred from homology"/>
<dbReference type="InterPro" id="IPR006016">
    <property type="entry name" value="UspA"/>
</dbReference>
<dbReference type="PANTHER" id="PTHR46268">
    <property type="entry name" value="STRESS RESPONSE PROTEIN NHAX"/>
    <property type="match status" value="1"/>
</dbReference>
<evidence type="ECO:0000313" key="3">
    <source>
        <dbReference type="EMBL" id="MCY1081000.1"/>
    </source>
</evidence>
<dbReference type="InterPro" id="IPR006015">
    <property type="entry name" value="Universal_stress_UspA"/>
</dbReference>
<protein>
    <submittedName>
        <fullName evidence="3">Universal stress protein</fullName>
    </submittedName>
</protein>
<keyword evidence="4" id="KW-1185">Reference proteome</keyword>
<reference evidence="3 4" key="1">
    <citation type="submission" date="2022-11" db="EMBL/GenBank/DDBJ databases">
        <title>Minimal conservation of predation-associated metabolite biosynthetic gene clusters underscores biosynthetic potential of Myxococcota including descriptions for ten novel species: Archangium lansinium sp. nov., Myxococcus landrumus sp. nov., Nannocystis bai.</title>
        <authorList>
            <person name="Ahearne A."/>
            <person name="Stevens C."/>
            <person name="Phillips K."/>
        </authorList>
    </citation>
    <scope>NUCLEOTIDE SEQUENCE [LARGE SCALE GENOMIC DNA]</scope>
    <source>
        <strain evidence="3 4">MIWBW</strain>
    </source>
</reference>
<evidence type="ECO:0000313" key="4">
    <source>
        <dbReference type="Proteomes" id="UP001207654"/>
    </source>
</evidence>
<comment type="caution">
    <text evidence="3">The sequence shown here is derived from an EMBL/GenBank/DDBJ whole genome shotgun (WGS) entry which is preliminary data.</text>
</comment>
<dbReference type="PRINTS" id="PR01438">
    <property type="entry name" value="UNVRSLSTRESS"/>
</dbReference>
<organism evidence="3 4">
    <name type="scientific">Archangium lansingense</name>
    <dbReference type="NCBI Taxonomy" id="2995310"/>
    <lineage>
        <taxon>Bacteria</taxon>
        <taxon>Pseudomonadati</taxon>
        <taxon>Myxococcota</taxon>
        <taxon>Myxococcia</taxon>
        <taxon>Myxococcales</taxon>
        <taxon>Cystobacterineae</taxon>
        <taxon>Archangiaceae</taxon>
        <taxon>Archangium</taxon>
    </lineage>
</organism>
<name>A0ABT4AH43_9BACT</name>
<dbReference type="PANTHER" id="PTHR46268:SF6">
    <property type="entry name" value="UNIVERSAL STRESS PROTEIN UP12"/>
    <property type="match status" value="1"/>
</dbReference>
<dbReference type="CDD" id="cd00293">
    <property type="entry name" value="USP-like"/>
    <property type="match status" value="1"/>
</dbReference>
<gene>
    <name evidence="3" type="ORF">OV287_41785</name>
</gene>
<dbReference type="Pfam" id="PF00582">
    <property type="entry name" value="Usp"/>
    <property type="match status" value="1"/>
</dbReference>
<dbReference type="SUPFAM" id="SSF52402">
    <property type="entry name" value="Adenine nucleotide alpha hydrolases-like"/>
    <property type="match status" value="1"/>
</dbReference>